<keyword evidence="3" id="KW-0804">Transcription</keyword>
<organism evidence="6 7">
    <name type="scientific">Phyllobacterium bourgognense</name>
    <dbReference type="NCBI Taxonomy" id="314236"/>
    <lineage>
        <taxon>Bacteria</taxon>
        <taxon>Pseudomonadati</taxon>
        <taxon>Pseudomonadota</taxon>
        <taxon>Alphaproteobacteria</taxon>
        <taxon>Hyphomicrobiales</taxon>
        <taxon>Phyllobacteriaceae</taxon>
        <taxon>Phyllobacterium</taxon>
    </lineage>
</organism>
<dbReference type="RefSeq" id="WP_114430405.1">
    <property type="nucleotide sequence ID" value="NZ_QPJM01000006.1"/>
</dbReference>
<dbReference type="GO" id="GO:0003677">
    <property type="term" value="F:DNA binding"/>
    <property type="evidence" value="ECO:0007669"/>
    <property type="project" value="UniProtKB-UniRule"/>
</dbReference>
<dbReference type="InterPro" id="IPR001647">
    <property type="entry name" value="HTH_TetR"/>
</dbReference>
<evidence type="ECO:0000313" key="7">
    <source>
        <dbReference type="Proteomes" id="UP000253324"/>
    </source>
</evidence>
<dbReference type="SUPFAM" id="SSF46689">
    <property type="entry name" value="Homeodomain-like"/>
    <property type="match status" value="1"/>
</dbReference>
<dbReference type="EMBL" id="QPJM01000006">
    <property type="protein sequence ID" value="RCW83222.1"/>
    <property type="molecule type" value="Genomic_DNA"/>
</dbReference>
<sequence>MRVSRDQAAENRARIIEVASQQFRQKGFDGIGVADVMKNAGLTHGGFYGHFASKDDLIAQSCDAAMKRSAEKWSAIAQEEPEVALAAITSSYLAKNHKGDLANSCTMALLAPDIARQGGAVQTRFTEGTKRLLEILSDLVPGRSKAKKRQKALATMAGLIGAVVLSRAVDDPEFADEILDAGQAFFGSGKPADEI</sequence>
<gene>
    <name evidence="6" type="ORF">C7476_106256</name>
</gene>
<dbReference type="PANTHER" id="PTHR47506">
    <property type="entry name" value="TRANSCRIPTIONAL REGULATORY PROTEIN"/>
    <property type="match status" value="1"/>
</dbReference>
<evidence type="ECO:0000313" key="6">
    <source>
        <dbReference type="EMBL" id="RCW83222.1"/>
    </source>
</evidence>
<proteinExistence type="predicted"/>
<name>A0A368YSM0_9HYPH</name>
<dbReference type="Gene3D" id="1.10.10.60">
    <property type="entry name" value="Homeodomain-like"/>
    <property type="match status" value="1"/>
</dbReference>
<dbReference type="SUPFAM" id="SSF48498">
    <property type="entry name" value="Tetracyclin repressor-like, C-terminal domain"/>
    <property type="match status" value="1"/>
</dbReference>
<accession>A0A368YSM0</accession>
<keyword evidence="2 4" id="KW-0238">DNA-binding</keyword>
<dbReference type="Proteomes" id="UP000253324">
    <property type="component" value="Unassembled WGS sequence"/>
</dbReference>
<dbReference type="InterPro" id="IPR036271">
    <property type="entry name" value="Tet_transcr_reg_TetR-rel_C_sf"/>
</dbReference>
<keyword evidence="1" id="KW-0805">Transcription regulation</keyword>
<evidence type="ECO:0000256" key="4">
    <source>
        <dbReference type="PROSITE-ProRule" id="PRU00335"/>
    </source>
</evidence>
<feature type="domain" description="HTH tetR-type" evidence="5">
    <location>
        <begin position="9"/>
        <end position="69"/>
    </location>
</feature>
<evidence type="ECO:0000259" key="5">
    <source>
        <dbReference type="PROSITE" id="PS50977"/>
    </source>
</evidence>
<evidence type="ECO:0000256" key="2">
    <source>
        <dbReference type="ARBA" id="ARBA00023125"/>
    </source>
</evidence>
<feature type="DNA-binding region" description="H-T-H motif" evidence="4">
    <location>
        <begin position="32"/>
        <end position="51"/>
    </location>
</feature>
<dbReference type="AlphaFoldDB" id="A0A368YSM0"/>
<evidence type="ECO:0000256" key="1">
    <source>
        <dbReference type="ARBA" id="ARBA00023015"/>
    </source>
</evidence>
<reference evidence="6 7" key="1">
    <citation type="submission" date="2018-07" db="EMBL/GenBank/DDBJ databases">
        <title>Genomic Encyclopedia of Type Strains, Phase III (KMG-III): the genomes of soil and plant-associated and newly described type strains.</title>
        <authorList>
            <person name="Whitman W."/>
        </authorList>
    </citation>
    <scope>NUCLEOTIDE SEQUENCE [LARGE SCALE GENOMIC DNA]</scope>
    <source>
        <strain evidence="6 7">31-25a</strain>
    </source>
</reference>
<protein>
    <submittedName>
        <fullName evidence="6">TetR family transcriptional regulator</fullName>
    </submittedName>
</protein>
<evidence type="ECO:0000256" key="3">
    <source>
        <dbReference type="ARBA" id="ARBA00023163"/>
    </source>
</evidence>
<dbReference type="InterPro" id="IPR009057">
    <property type="entry name" value="Homeodomain-like_sf"/>
</dbReference>
<dbReference type="PANTHER" id="PTHR47506:SF7">
    <property type="entry name" value="TRANSCRIPTIONAL REGULATORY PROTEIN"/>
    <property type="match status" value="1"/>
</dbReference>
<keyword evidence="7" id="KW-1185">Reference proteome</keyword>
<dbReference type="Pfam" id="PF00440">
    <property type="entry name" value="TetR_N"/>
    <property type="match status" value="1"/>
</dbReference>
<comment type="caution">
    <text evidence="6">The sequence shown here is derived from an EMBL/GenBank/DDBJ whole genome shotgun (WGS) entry which is preliminary data.</text>
</comment>
<dbReference type="PROSITE" id="PS50977">
    <property type="entry name" value="HTH_TETR_2"/>
    <property type="match status" value="1"/>
</dbReference>
<dbReference type="Gene3D" id="1.10.357.10">
    <property type="entry name" value="Tetracycline Repressor, domain 2"/>
    <property type="match status" value="1"/>
</dbReference>
<dbReference type="PRINTS" id="PR00455">
    <property type="entry name" value="HTHTETR"/>
</dbReference>
<dbReference type="OrthoDB" id="9798857at2"/>